<dbReference type="EMBL" id="RRYP01035340">
    <property type="protein sequence ID" value="TNV70598.1"/>
    <property type="molecule type" value="Genomic_DNA"/>
</dbReference>
<keyword evidence="2" id="KW-1185">Reference proteome</keyword>
<gene>
    <name evidence="1" type="ORF">FGO68_gene4746</name>
</gene>
<accession>A0A8J8N916</accession>
<proteinExistence type="predicted"/>
<comment type="caution">
    <text evidence="1">The sequence shown here is derived from an EMBL/GenBank/DDBJ whole genome shotgun (WGS) entry which is preliminary data.</text>
</comment>
<organism evidence="1 2">
    <name type="scientific">Halteria grandinella</name>
    <dbReference type="NCBI Taxonomy" id="5974"/>
    <lineage>
        <taxon>Eukaryota</taxon>
        <taxon>Sar</taxon>
        <taxon>Alveolata</taxon>
        <taxon>Ciliophora</taxon>
        <taxon>Intramacronucleata</taxon>
        <taxon>Spirotrichea</taxon>
        <taxon>Stichotrichia</taxon>
        <taxon>Sporadotrichida</taxon>
        <taxon>Halteriidae</taxon>
        <taxon>Halteria</taxon>
    </lineage>
</organism>
<sequence length="247" mass="29167">MSGVSNQSPGGRRVRVTDRFVKYPYPKCAMSYYQKEFQNKINQAHILTQEDAFNMEKETRIINPHPMEMDSTHRATFKPFKVVPHKRDMKPIPKNDAPAMKQSHYQAEYPNWQNGKGDIYHERHPQYPYYSLPFKGDSSYKRNFTEEQMKQLKRHQMLVESLGQPGAAASSASQLRVSHYKPQKFEFETTNQQVFKPFKLTGRPQTSKPQVEPIVTKTFPKHFETFHKKEFKKHQYRVPEIDLIPYP</sequence>
<evidence type="ECO:0000313" key="1">
    <source>
        <dbReference type="EMBL" id="TNV70598.1"/>
    </source>
</evidence>
<protein>
    <submittedName>
        <fullName evidence="1">Uncharacterized protein</fullName>
    </submittedName>
</protein>
<dbReference type="OrthoDB" id="312133at2759"/>
<evidence type="ECO:0000313" key="2">
    <source>
        <dbReference type="Proteomes" id="UP000785679"/>
    </source>
</evidence>
<name>A0A8J8N916_HALGN</name>
<dbReference type="Proteomes" id="UP000785679">
    <property type="component" value="Unassembled WGS sequence"/>
</dbReference>
<dbReference type="AlphaFoldDB" id="A0A8J8N916"/>
<reference evidence="1" key="1">
    <citation type="submission" date="2019-06" db="EMBL/GenBank/DDBJ databases">
        <authorList>
            <person name="Zheng W."/>
        </authorList>
    </citation>
    <scope>NUCLEOTIDE SEQUENCE</scope>
    <source>
        <strain evidence="1">QDHG01</strain>
    </source>
</reference>